<sequence>MITFLKVLSVILMFLPAILIYTETTSILIAVLPFVVGALLYTYTLSKKRTQNHQN</sequence>
<feature type="transmembrane region" description="Helical" evidence="1">
    <location>
        <begin position="27"/>
        <end position="45"/>
    </location>
</feature>
<evidence type="ECO:0000256" key="1">
    <source>
        <dbReference type="SAM" id="Phobius"/>
    </source>
</evidence>
<dbReference type="Proteomes" id="UP001241988">
    <property type="component" value="Unassembled WGS sequence"/>
</dbReference>
<name>A0ABU0GXS9_9BACL</name>
<keyword evidence="1" id="KW-0812">Transmembrane</keyword>
<gene>
    <name evidence="2" type="ORF">QOZ98_003011</name>
</gene>
<evidence type="ECO:0000313" key="2">
    <source>
        <dbReference type="EMBL" id="MDQ0430175.1"/>
    </source>
</evidence>
<protein>
    <submittedName>
        <fullName evidence="2">General stress protein CsbA</fullName>
    </submittedName>
</protein>
<proteinExistence type="predicted"/>
<comment type="caution">
    <text evidence="2">The sequence shown here is derived from an EMBL/GenBank/DDBJ whole genome shotgun (WGS) entry which is preliminary data.</text>
</comment>
<organism evidence="2 3">
    <name type="scientific">Planomicrobium stackebrandtii</name>
    <dbReference type="NCBI Taxonomy" id="253160"/>
    <lineage>
        <taxon>Bacteria</taxon>
        <taxon>Bacillati</taxon>
        <taxon>Bacillota</taxon>
        <taxon>Bacilli</taxon>
        <taxon>Bacillales</taxon>
        <taxon>Caryophanaceae</taxon>
        <taxon>Planomicrobium</taxon>
    </lineage>
</organism>
<feature type="transmembrane region" description="Helical" evidence="1">
    <location>
        <begin position="5"/>
        <end position="21"/>
    </location>
</feature>
<accession>A0ABU0GXS9</accession>
<reference evidence="2 3" key="1">
    <citation type="submission" date="2023-07" db="EMBL/GenBank/DDBJ databases">
        <title>Genomic Encyclopedia of Type Strains, Phase IV (KMG-IV): sequencing the most valuable type-strain genomes for metagenomic binning, comparative biology and taxonomic classification.</title>
        <authorList>
            <person name="Goeker M."/>
        </authorList>
    </citation>
    <scope>NUCLEOTIDE SEQUENCE [LARGE SCALE GENOMIC DNA]</scope>
    <source>
        <strain evidence="2 3">DSM 16419</strain>
    </source>
</reference>
<keyword evidence="1" id="KW-0472">Membrane</keyword>
<keyword evidence="3" id="KW-1185">Reference proteome</keyword>
<dbReference type="EMBL" id="JAUSWB010000007">
    <property type="protein sequence ID" value="MDQ0430175.1"/>
    <property type="molecule type" value="Genomic_DNA"/>
</dbReference>
<keyword evidence="1" id="KW-1133">Transmembrane helix</keyword>
<evidence type="ECO:0000313" key="3">
    <source>
        <dbReference type="Proteomes" id="UP001241988"/>
    </source>
</evidence>